<accession>A0A845GV69</accession>
<dbReference type="AlphaFoldDB" id="A0A845GV69"/>
<dbReference type="EMBL" id="WWCX01000045">
    <property type="protein sequence ID" value="MYM96439.1"/>
    <property type="molecule type" value="Genomic_DNA"/>
</dbReference>
<name>A0A845GV69_9BURK</name>
<gene>
    <name evidence="1" type="ORF">GTP90_21495</name>
</gene>
<proteinExistence type="predicted"/>
<sequence length="198" mass="22002">MRLSVKTLIADCVNEVIKAHYPMQYYSLCHVYAIVGANLISIATARDFRPVAGLAAVDCGNGRLMLMADDTAFACSEGGAYHCWIESVGDAHSDRQIVDLTFRHNHIYAENNGFHWTLAPPPAFLWGLQSDLLLNATLTSLPRTFPEGQVWLSETEAGTAWMTQQLLEHQNAFVTLTAEALRRFSRGLLSPESDFNEI</sequence>
<evidence type="ECO:0000313" key="1">
    <source>
        <dbReference type="EMBL" id="MYM96439.1"/>
    </source>
</evidence>
<evidence type="ECO:0008006" key="3">
    <source>
        <dbReference type="Google" id="ProtNLM"/>
    </source>
</evidence>
<reference evidence="1" key="1">
    <citation type="submission" date="2019-12" db="EMBL/GenBank/DDBJ databases">
        <title>Novel species isolated from a subtropical stream in China.</title>
        <authorList>
            <person name="Lu H."/>
        </authorList>
    </citation>
    <scope>NUCLEOTIDE SEQUENCE [LARGE SCALE GENOMIC DNA]</scope>
    <source>
        <strain evidence="1">FT81W</strain>
    </source>
</reference>
<dbReference type="Gene3D" id="3.10.550.10">
    <property type="entry name" value="Hypothetical protein Atu2299"/>
    <property type="match status" value="1"/>
</dbReference>
<protein>
    <recommendedName>
        <fullName evidence="3">DUF2026 domain-containing protein</fullName>
    </recommendedName>
</protein>
<dbReference type="InterPro" id="IPR023107">
    <property type="entry name" value="Atu2299-like_dom_sf"/>
</dbReference>
<dbReference type="RefSeq" id="WP_161085458.1">
    <property type="nucleotide sequence ID" value="NZ_WWCX01000045.1"/>
</dbReference>
<evidence type="ECO:0000313" key="2">
    <source>
        <dbReference type="Proteomes" id="UP000447355"/>
    </source>
</evidence>
<dbReference type="Proteomes" id="UP000447355">
    <property type="component" value="Unassembled WGS sequence"/>
</dbReference>
<comment type="caution">
    <text evidence="1">The sequence shown here is derived from an EMBL/GenBank/DDBJ whole genome shotgun (WGS) entry which is preliminary data.</text>
</comment>
<organism evidence="1 2">
    <name type="scientific">Duganella vulcania</name>
    <dbReference type="NCBI Taxonomy" id="2692166"/>
    <lineage>
        <taxon>Bacteria</taxon>
        <taxon>Pseudomonadati</taxon>
        <taxon>Pseudomonadota</taxon>
        <taxon>Betaproteobacteria</taxon>
        <taxon>Burkholderiales</taxon>
        <taxon>Oxalobacteraceae</taxon>
        <taxon>Telluria group</taxon>
        <taxon>Duganella</taxon>
    </lineage>
</organism>